<organism evidence="3 4">
    <name type="scientific">Streptomyces cinnamoneus</name>
    <name type="common">Streptoverticillium cinnamoneum</name>
    <dbReference type="NCBI Taxonomy" id="53446"/>
    <lineage>
        <taxon>Bacteria</taxon>
        <taxon>Bacillati</taxon>
        <taxon>Actinomycetota</taxon>
        <taxon>Actinomycetes</taxon>
        <taxon>Kitasatosporales</taxon>
        <taxon>Streptomycetaceae</taxon>
        <taxon>Streptomyces</taxon>
        <taxon>Streptomyces cinnamoneus group</taxon>
    </lineage>
</organism>
<evidence type="ECO:0000256" key="1">
    <source>
        <dbReference type="SAM" id="MobiDB-lite"/>
    </source>
</evidence>
<dbReference type="PANTHER" id="PTHR33498:SF1">
    <property type="entry name" value="TRANSPOSASE FOR INSERTION SEQUENCE ELEMENT IS1557"/>
    <property type="match status" value="1"/>
</dbReference>
<dbReference type="AlphaFoldDB" id="A0A918TF19"/>
<feature type="domain" description="Transposase IS204/IS1001/IS1096/IS1165 DDE" evidence="2">
    <location>
        <begin position="145"/>
        <end position="206"/>
    </location>
</feature>
<reference evidence="3" key="2">
    <citation type="submission" date="2020-09" db="EMBL/GenBank/DDBJ databases">
        <authorList>
            <person name="Sun Q."/>
            <person name="Ohkuma M."/>
        </authorList>
    </citation>
    <scope>NUCLEOTIDE SEQUENCE</scope>
    <source>
        <strain evidence="3">JCM 4633</strain>
    </source>
</reference>
<feature type="compositionally biased region" description="Basic residues" evidence="1">
    <location>
        <begin position="1"/>
        <end position="11"/>
    </location>
</feature>
<sequence length="237" mass="26181">MNRRRKPRPVPRCRQGPRSSRRRHPQTGPGRPAGCRTGSAGSTPLSTTYSTRARACAVARELGPARSTVRRLVRATAPDELLVGQWTGRTSILDPHKPYLHQRWNEGGTNAARLFAELRDHGCTGGGTIVRQCVRRLREAFQDDDLPALHTFTAGLGEDLHAMVAMVAGLSMRYSSGPVEGHNNKIKMLKRQMFGRANFDLLRKRVLLAREAVRDRASGRATAAQSALGESRRRTNG</sequence>
<dbReference type="Pfam" id="PF01610">
    <property type="entry name" value="DDE_Tnp_ISL3"/>
    <property type="match status" value="1"/>
</dbReference>
<comment type="caution">
    <text evidence="3">The sequence shown here is derived from an EMBL/GenBank/DDBJ whole genome shotgun (WGS) entry which is preliminary data.</text>
</comment>
<evidence type="ECO:0000259" key="2">
    <source>
        <dbReference type="Pfam" id="PF01610"/>
    </source>
</evidence>
<evidence type="ECO:0000313" key="3">
    <source>
        <dbReference type="EMBL" id="GHC44823.1"/>
    </source>
</evidence>
<accession>A0A918TF19</accession>
<reference evidence="3" key="1">
    <citation type="journal article" date="2014" name="Int. J. Syst. Evol. Microbiol.">
        <title>Complete genome sequence of Corynebacterium casei LMG S-19264T (=DSM 44701T), isolated from a smear-ripened cheese.</title>
        <authorList>
            <consortium name="US DOE Joint Genome Institute (JGI-PGF)"/>
            <person name="Walter F."/>
            <person name="Albersmeier A."/>
            <person name="Kalinowski J."/>
            <person name="Ruckert C."/>
        </authorList>
    </citation>
    <scope>NUCLEOTIDE SEQUENCE</scope>
    <source>
        <strain evidence="3">JCM 4633</strain>
    </source>
</reference>
<proteinExistence type="predicted"/>
<dbReference type="Proteomes" id="UP000646244">
    <property type="component" value="Unassembled WGS sequence"/>
</dbReference>
<dbReference type="InterPro" id="IPR047951">
    <property type="entry name" value="Transpos_ISL3"/>
</dbReference>
<feature type="compositionally biased region" description="Polar residues" evidence="1">
    <location>
        <begin position="39"/>
        <end position="50"/>
    </location>
</feature>
<dbReference type="EMBL" id="BMVB01000005">
    <property type="protein sequence ID" value="GHC44823.1"/>
    <property type="molecule type" value="Genomic_DNA"/>
</dbReference>
<dbReference type="InterPro" id="IPR002560">
    <property type="entry name" value="Transposase_DDE"/>
</dbReference>
<feature type="region of interest" description="Disordered" evidence="1">
    <location>
        <begin position="1"/>
        <end position="50"/>
    </location>
</feature>
<evidence type="ECO:0000313" key="4">
    <source>
        <dbReference type="Proteomes" id="UP000646244"/>
    </source>
</evidence>
<name>A0A918TF19_STRCJ</name>
<gene>
    <name evidence="3" type="ORF">GCM10010507_19900</name>
</gene>
<protein>
    <recommendedName>
        <fullName evidence="2">Transposase IS204/IS1001/IS1096/IS1165 DDE domain-containing protein</fullName>
    </recommendedName>
</protein>
<dbReference type="PANTHER" id="PTHR33498">
    <property type="entry name" value="TRANSPOSASE FOR INSERTION SEQUENCE ELEMENT IS1557"/>
    <property type="match status" value="1"/>
</dbReference>